<dbReference type="GO" id="GO:0000145">
    <property type="term" value="C:exocyst"/>
    <property type="evidence" value="ECO:0007669"/>
    <property type="project" value="TreeGrafter"/>
</dbReference>
<organism evidence="9 10">
    <name type="scientific">Ambispora leptoticha</name>
    <dbReference type="NCBI Taxonomy" id="144679"/>
    <lineage>
        <taxon>Eukaryota</taxon>
        <taxon>Fungi</taxon>
        <taxon>Fungi incertae sedis</taxon>
        <taxon>Mucoromycota</taxon>
        <taxon>Glomeromycotina</taxon>
        <taxon>Glomeromycetes</taxon>
        <taxon>Archaeosporales</taxon>
        <taxon>Ambisporaceae</taxon>
        <taxon>Ambispora</taxon>
    </lineage>
</organism>
<evidence type="ECO:0000259" key="7">
    <source>
        <dbReference type="Pfam" id="PF07393"/>
    </source>
</evidence>
<dbReference type="Pfam" id="PF07393">
    <property type="entry name" value="Sec10_HB"/>
    <property type="match status" value="1"/>
</dbReference>
<protein>
    <submittedName>
        <fullName evidence="9">8771_t:CDS:1</fullName>
    </submittedName>
</protein>
<dbReference type="AlphaFoldDB" id="A0A9N9A316"/>
<evidence type="ECO:0000256" key="2">
    <source>
        <dbReference type="ARBA" id="ARBA00022448"/>
    </source>
</evidence>
<dbReference type="PANTHER" id="PTHR12100">
    <property type="entry name" value="SEC10"/>
    <property type="match status" value="1"/>
</dbReference>
<evidence type="ECO:0000256" key="4">
    <source>
        <dbReference type="ARBA" id="ARBA00023054"/>
    </source>
</evidence>
<reference evidence="9" key="1">
    <citation type="submission" date="2021-06" db="EMBL/GenBank/DDBJ databases">
        <authorList>
            <person name="Kallberg Y."/>
            <person name="Tangrot J."/>
            <person name="Rosling A."/>
        </authorList>
    </citation>
    <scope>NUCLEOTIDE SEQUENCE</scope>
    <source>
        <strain evidence="9">FL130A</strain>
    </source>
</reference>
<dbReference type="OrthoDB" id="125856at2759"/>
<proteinExistence type="inferred from homology"/>
<feature type="region of interest" description="Disordered" evidence="6">
    <location>
        <begin position="846"/>
        <end position="896"/>
    </location>
</feature>
<evidence type="ECO:0000256" key="5">
    <source>
        <dbReference type="SAM" id="Coils"/>
    </source>
</evidence>
<dbReference type="GO" id="GO:0006893">
    <property type="term" value="P:Golgi to plasma membrane transport"/>
    <property type="evidence" value="ECO:0007669"/>
    <property type="project" value="TreeGrafter"/>
</dbReference>
<keyword evidence="2" id="KW-0813">Transport</keyword>
<dbReference type="GO" id="GO:0006887">
    <property type="term" value="P:exocytosis"/>
    <property type="evidence" value="ECO:0007669"/>
    <property type="project" value="UniProtKB-KW"/>
</dbReference>
<feature type="domain" description="Exocyst complex component Sec10 N-terminal" evidence="8">
    <location>
        <begin position="48"/>
        <end position="162"/>
    </location>
</feature>
<comment type="caution">
    <text evidence="9">The sequence shown here is derived from an EMBL/GenBank/DDBJ whole genome shotgun (WGS) entry which is preliminary data.</text>
</comment>
<dbReference type="PANTHER" id="PTHR12100:SF0">
    <property type="entry name" value="EXOCYST COMPLEX COMPONENT 5"/>
    <property type="match status" value="1"/>
</dbReference>
<dbReference type="InterPro" id="IPR048627">
    <property type="entry name" value="Sec10_HB"/>
</dbReference>
<feature type="coiled-coil region" evidence="5">
    <location>
        <begin position="52"/>
        <end position="79"/>
    </location>
</feature>
<evidence type="ECO:0000259" key="8">
    <source>
        <dbReference type="Pfam" id="PF20667"/>
    </source>
</evidence>
<evidence type="ECO:0000256" key="6">
    <source>
        <dbReference type="SAM" id="MobiDB-lite"/>
    </source>
</evidence>
<dbReference type="Proteomes" id="UP000789508">
    <property type="component" value="Unassembled WGS sequence"/>
</dbReference>
<gene>
    <name evidence="9" type="ORF">ALEPTO_LOCUS4177</name>
</gene>
<evidence type="ECO:0000313" key="9">
    <source>
        <dbReference type="EMBL" id="CAG8515146.1"/>
    </source>
</evidence>
<evidence type="ECO:0000256" key="1">
    <source>
        <dbReference type="ARBA" id="ARBA00006572"/>
    </source>
</evidence>
<name>A0A9N9A316_9GLOM</name>
<dbReference type="InterPro" id="IPR048625">
    <property type="entry name" value="Sec10_N"/>
</dbReference>
<keyword evidence="3" id="KW-0268">Exocytosis</keyword>
<sequence length="896" mass="99965">MPTPYTLDPELQAFLKIETFQGKFTTKEFIEKTTKHLLKGANPKAFNPKPFIRTFESSIEELLKLRKTVQEQSDDLEGSVQFTEVSHRKKLQELTSTFEDVVTSFESLETRINEVGNTAIRIGEQLETIDRQRLRATESKELIEFFMAFNRGDSTKLENLKKQHGREGQFKAAVIARRLNTIAKEVDIPGAEAAKAKVEKFCEVLEKELLDQFDRAYRKGDAKTMKHCAKTLNEFNGCESCIKLYVNQHEFFITKVNMAENGLSSSSWNELANPEVPPPPPDQGLVKLYEEIRETVKQEAEIINAVFPDPINVMQVFLQRIFAQLIQSHLESLLLQAENDSTLAYLRTLSSVHAVTVELVEDLKHLDMRQRKTSSDTLQSNDEGDIGPSKINTIVEVLNQCMVDLFVPYTEADRYIEKEKKSLNELYSSLLLQFNAYHIQRKQATKGSTLFQRAVNQISSSSSTGSSPNLNQTPGSNLMEKGIVPTTEEDGKLSVYSAMLILKIHAEAIRRSVELSLPNDLPKNASILYHVLLESIGKQYVDNALDTALDQIAVMDYKSDFDFKAITVVKTARDIIHLAQNHFQALPLASPSLSIHRELIADKNKFMLVVENKINLAVQRIIDAILSRLGYILSKQKKSDFKPKEDEVLTNLVTSPCDTSVDFLKKVYTNSSQFLDGKNLELFLTEVGMSFHSMLLDHLKKFSVSAAGGLVLTKDIAKYQETIALFKIPVLDERFEMIRQLSNLFIVKPEILKSVLNEGYLAKIDTKYLHIYLQQRSDFKSAGIDQLIGINNTESADERNFNEKARAKLASMGISIGSGRDSSTDGSGGVGQGGIMTAGLASPNSTAVGAGNNSNSNNNGLNGGSGGIQRLNVPENIPPKGAHHGPIRTSNSAYIN</sequence>
<keyword evidence="10" id="KW-1185">Reference proteome</keyword>
<feature type="compositionally biased region" description="Low complexity" evidence="6">
    <location>
        <begin position="849"/>
        <end position="860"/>
    </location>
</feature>
<evidence type="ECO:0000256" key="3">
    <source>
        <dbReference type="ARBA" id="ARBA00022483"/>
    </source>
</evidence>
<accession>A0A9N9A316</accession>
<feature type="region of interest" description="Disordered" evidence="6">
    <location>
        <begin position="458"/>
        <end position="482"/>
    </location>
</feature>
<comment type="similarity">
    <text evidence="1">Belongs to the SEC10 family.</text>
</comment>
<dbReference type="EMBL" id="CAJVPS010000908">
    <property type="protein sequence ID" value="CAG8515146.1"/>
    <property type="molecule type" value="Genomic_DNA"/>
</dbReference>
<feature type="domain" description="Exocyst complex component Sec10-like alpha-helical bundle" evidence="7">
    <location>
        <begin position="171"/>
        <end position="785"/>
    </location>
</feature>
<dbReference type="Pfam" id="PF20667">
    <property type="entry name" value="Sec10_N"/>
    <property type="match status" value="1"/>
</dbReference>
<dbReference type="InterPro" id="IPR009976">
    <property type="entry name" value="Sec10-like"/>
</dbReference>
<evidence type="ECO:0000313" key="10">
    <source>
        <dbReference type="Proteomes" id="UP000789508"/>
    </source>
</evidence>
<keyword evidence="4 5" id="KW-0175">Coiled coil</keyword>